<accession>A0A0B6Z6A6</accession>
<feature type="non-terminal residue" evidence="1">
    <location>
        <position position="122"/>
    </location>
</feature>
<gene>
    <name evidence="1" type="primary">ORF48218</name>
</gene>
<organism evidence="1">
    <name type="scientific">Arion vulgaris</name>
    <dbReference type="NCBI Taxonomy" id="1028688"/>
    <lineage>
        <taxon>Eukaryota</taxon>
        <taxon>Metazoa</taxon>
        <taxon>Spiralia</taxon>
        <taxon>Lophotrochozoa</taxon>
        <taxon>Mollusca</taxon>
        <taxon>Gastropoda</taxon>
        <taxon>Heterobranchia</taxon>
        <taxon>Euthyneura</taxon>
        <taxon>Panpulmonata</taxon>
        <taxon>Eupulmonata</taxon>
        <taxon>Stylommatophora</taxon>
        <taxon>Helicina</taxon>
        <taxon>Arionoidea</taxon>
        <taxon>Arionidae</taxon>
        <taxon>Arion</taxon>
    </lineage>
</organism>
<feature type="non-terminal residue" evidence="1">
    <location>
        <position position="1"/>
    </location>
</feature>
<evidence type="ECO:0000313" key="1">
    <source>
        <dbReference type="EMBL" id="CEK63411.1"/>
    </source>
</evidence>
<name>A0A0B6Z6A6_9EUPU</name>
<reference evidence="1" key="1">
    <citation type="submission" date="2014-12" db="EMBL/GenBank/DDBJ databases">
        <title>Insight into the proteome of Arion vulgaris.</title>
        <authorList>
            <person name="Aradska J."/>
            <person name="Bulat T."/>
            <person name="Smidak R."/>
            <person name="Sarate P."/>
            <person name="Gangsoo J."/>
            <person name="Sialana F."/>
            <person name="Bilban M."/>
            <person name="Lubec G."/>
        </authorList>
    </citation>
    <scope>NUCLEOTIDE SEQUENCE</scope>
    <source>
        <tissue evidence="1">Skin</tissue>
    </source>
</reference>
<sequence>VEMAAAAAAAKLAAHPYGTRTARGTVKIPVSYASLASGLERKKPTANPKEKTVFTMSKKKDFIKSNPETEFCHQTETISFPKSDTLTLMLNENLLTPDPVKPNSFISEVVSETIVDQFEQLK</sequence>
<proteinExistence type="predicted"/>
<dbReference type="EMBL" id="HACG01016546">
    <property type="protein sequence ID" value="CEK63411.1"/>
    <property type="molecule type" value="Transcribed_RNA"/>
</dbReference>
<protein>
    <submittedName>
        <fullName evidence="1">Uncharacterized protein</fullName>
    </submittedName>
</protein>
<dbReference type="AlphaFoldDB" id="A0A0B6Z6A6"/>